<evidence type="ECO:0000313" key="2">
    <source>
        <dbReference type="Proteomes" id="UP001044222"/>
    </source>
</evidence>
<sequence length="78" mass="8336">MGPHLKGGPMVLSVCVCVGGGYRTVLRLSLGASPACTHVTPYWQVTVIKCPSLPPTAGVWCHIEKRCCHTLKIESTSD</sequence>
<protein>
    <submittedName>
        <fullName evidence="1">Uncharacterized protein</fullName>
    </submittedName>
</protein>
<name>A0A9D3M927_ANGAN</name>
<dbReference type="AlphaFoldDB" id="A0A9D3M927"/>
<accession>A0A9D3M927</accession>
<dbReference type="Proteomes" id="UP001044222">
    <property type="component" value="Chromosome 10"/>
</dbReference>
<dbReference type="EMBL" id="JAFIRN010000010">
    <property type="protein sequence ID" value="KAG5841193.1"/>
    <property type="molecule type" value="Genomic_DNA"/>
</dbReference>
<organism evidence="1 2">
    <name type="scientific">Anguilla anguilla</name>
    <name type="common">European freshwater eel</name>
    <name type="synonym">Muraena anguilla</name>
    <dbReference type="NCBI Taxonomy" id="7936"/>
    <lineage>
        <taxon>Eukaryota</taxon>
        <taxon>Metazoa</taxon>
        <taxon>Chordata</taxon>
        <taxon>Craniata</taxon>
        <taxon>Vertebrata</taxon>
        <taxon>Euteleostomi</taxon>
        <taxon>Actinopterygii</taxon>
        <taxon>Neopterygii</taxon>
        <taxon>Teleostei</taxon>
        <taxon>Anguilliformes</taxon>
        <taxon>Anguillidae</taxon>
        <taxon>Anguilla</taxon>
    </lineage>
</organism>
<keyword evidence="2" id="KW-1185">Reference proteome</keyword>
<comment type="caution">
    <text evidence="1">The sequence shown here is derived from an EMBL/GenBank/DDBJ whole genome shotgun (WGS) entry which is preliminary data.</text>
</comment>
<reference evidence="1" key="1">
    <citation type="submission" date="2021-01" db="EMBL/GenBank/DDBJ databases">
        <title>A chromosome-scale assembly of European eel, Anguilla anguilla.</title>
        <authorList>
            <person name="Henkel C."/>
            <person name="Jong-Raadsen S.A."/>
            <person name="Dufour S."/>
            <person name="Weltzien F.-A."/>
            <person name="Palstra A.P."/>
            <person name="Pelster B."/>
            <person name="Spaink H.P."/>
            <person name="Van Den Thillart G.E."/>
            <person name="Jansen H."/>
            <person name="Zahm M."/>
            <person name="Klopp C."/>
            <person name="Cedric C."/>
            <person name="Louis A."/>
            <person name="Berthelot C."/>
            <person name="Parey E."/>
            <person name="Roest Crollius H."/>
            <person name="Montfort J."/>
            <person name="Robinson-Rechavi M."/>
            <person name="Bucao C."/>
            <person name="Bouchez O."/>
            <person name="Gislard M."/>
            <person name="Lluch J."/>
            <person name="Milhes M."/>
            <person name="Lampietro C."/>
            <person name="Lopez Roques C."/>
            <person name="Donnadieu C."/>
            <person name="Braasch I."/>
            <person name="Desvignes T."/>
            <person name="Postlethwait J."/>
            <person name="Bobe J."/>
            <person name="Guiguen Y."/>
            <person name="Dirks R."/>
        </authorList>
    </citation>
    <scope>NUCLEOTIDE SEQUENCE</scope>
    <source>
        <strain evidence="1">Tag_6206</strain>
        <tissue evidence="1">Liver</tissue>
    </source>
</reference>
<evidence type="ECO:0000313" key="1">
    <source>
        <dbReference type="EMBL" id="KAG5841193.1"/>
    </source>
</evidence>
<proteinExistence type="predicted"/>
<gene>
    <name evidence="1" type="ORF">ANANG_G00196960</name>
</gene>